<protein>
    <submittedName>
        <fullName evidence="1">Uncharacterized protein</fullName>
    </submittedName>
</protein>
<sequence length="134" mass="15379">MASLSLTLISVLLAASMTIDGVRSRAAKHIVKRDLGFQFEEMQKEAMQRLGGTNEIPEPEMVIRERRLPRAIVSTYLQESIRDIAKRLRPLGGDELIIAMMERNLRRQNKDPEYIEQSVKALRDFLRSERKLAG</sequence>
<organism evidence="1">
    <name type="scientific">Cyprideis torosa</name>
    <dbReference type="NCBI Taxonomy" id="163714"/>
    <lineage>
        <taxon>Eukaryota</taxon>
        <taxon>Metazoa</taxon>
        <taxon>Ecdysozoa</taxon>
        <taxon>Arthropoda</taxon>
        <taxon>Crustacea</taxon>
        <taxon>Oligostraca</taxon>
        <taxon>Ostracoda</taxon>
        <taxon>Podocopa</taxon>
        <taxon>Podocopida</taxon>
        <taxon>Cytherocopina</taxon>
        <taxon>Cytheroidea</taxon>
        <taxon>Cytherideidae</taxon>
        <taxon>Cyprideis</taxon>
    </lineage>
</organism>
<accession>A0A7R8ZQK5</accession>
<proteinExistence type="predicted"/>
<name>A0A7R8ZQK5_9CRUS</name>
<gene>
    <name evidence="1" type="ORF">CTOB1V02_LOCUS11235</name>
</gene>
<reference evidence="1" key="1">
    <citation type="submission" date="2020-11" db="EMBL/GenBank/DDBJ databases">
        <authorList>
            <person name="Tran Van P."/>
        </authorList>
    </citation>
    <scope>NUCLEOTIDE SEQUENCE</scope>
</reference>
<evidence type="ECO:0000313" key="1">
    <source>
        <dbReference type="EMBL" id="CAD7233413.1"/>
    </source>
</evidence>
<dbReference type="AlphaFoldDB" id="A0A7R8ZQK5"/>
<dbReference type="EMBL" id="OB666219">
    <property type="protein sequence ID" value="CAD7233413.1"/>
    <property type="molecule type" value="Genomic_DNA"/>
</dbReference>